<organism evidence="2 3">
    <name type="scientific">Panicum virgatum</name>
    <name type="common">Blackwell switchgrass</name>
    <dbReference type="NCBI Taxonomy" id="38727"/>
    <lineage>
        <taxon>Eukaryota</taxon>
        <taxon>Viridiplantae</taxon>
        <taxon>Streptophyta</taxon>
        <taxon>Embryophyta</taxon>
        <taxon>Tracheophyta</taxon>
        <taxon>Spermatophyta</taxon>
        <taxon>Magnoliopsida</taxon>
        <taxon>Liliopsida</taxon>
        <taxon>Poales</taxon>
        <taxon>Poaceae</taxon>
        <taxon>PACMAD clade</taxon>
        <taxon>Panicoideae</taxon>
        <taxon>Panicodae</taxon>
        <taxon>Paniceae</taxon>
        <taxon>Panicinae</taxon>
        <taxon>Panicum</taxon>
        <taxon>Panicum sect. Hiantes</taxon>
    </lineage>
</organism>
<feature type="region of interest" description="Disordered" evidence="1">
    <location>
        <begin position="18"/>
        <end position="53"/>
    </location>
</feature>
<evidence type="ECO:0000313" key="2">
    <source>
        <dbReference type="EMBL" id="KAG2652153.1"/>
    </source>
</evidence>
<protein>
    <submittedName>
        <fullName evidence="2">Uncharacterized protein</fullName>
    </submittedName>
</protein>
<evidence type="ECO:0000313" key="3">
    <source>
        <dbReference type="Proteomes" id="UP000823388"/>
    </source>
</evidence>
<proteinExistence type="predicted"/>
<reference evidence="2" key="1">
    <citation type="submission" date="2020-05" db="EMBL/GenBank/DDBJ databases">
        <title>WGS assembly of Panicum virgatum.</title>
        <authorList>
            <person name="Lovell J.T."/>
            <person name="Jenkins J."/>
            <person name="Shu S."/>
            <person name="Juenger T.E."/>
            <person name="Schmutz J."/>
        </authorList>
    </citation>
    <scope>NUCLEOTIDE SEQUENCE</scope>
    <source>
        <strain evidence="2">AP13</strain>
    </source>
</reference>
<keyword evidence="3" id="KW-1185">Reference proteome</keyword>
<name>A0A8T0X4A4_PANVG</name>
<comment type="caution">
    <text evidence="2">The sequence shown here is derived from an EMBL/GenBank/DDBJ whole genome shotgun (WGS) entry which is preliminary data.</text>
</comment>
<gene>
    <name evidence="2" type="ORF">PVAP13_1NG335000</name>
</gene>
<dbReference type="AlphaFoldDB" id="A0A8T0X4A4"/>
<dbReference type="OrthoDB" id="717378at2759"/>
<dbReference type="EMBL" id="CM029038">
    <property type="protein sequence ID" value="KAG2652153.1"/>
    <property type="molecule type" value="Genomic_DNA"/>
</dbReference>
<accession>A0A8T0X4A4</accession>
<sequence>METPRFLSDIFPQDQADLSWIPNGASHSEQRVDQGREGTNQLQKVEMERERRDVKGANSLDIWRKLAMNMFMILTHHHLLLQSQRERESRKKSLTTDLHPQFATPPRPITSMQTTSPMTRRRLLEVEPFTPTRAISYVQTPSPVTRSRKRVLELEGYIEPVACLALSPVAGTPKGRVKKLKVVRSKMN</sequence>
<dbReference type="Proteomes" id="UP000823388">
    <property type="component" value="Chromosome 1N"/>
</dbReference>
<feature type="region of interest" description="Disordered" evidence="1">
    <location>
        <begin position="84"/>
        <end position="115"/>
    </location>
</feature>
<evidence type="ECO:0000256" key="1">
    <source>
        <dbReference type="SAM" id="MobiDB-lite"/>
    </source>
</evidence>